<dbReference type="SUPFAM" id="SSF50965">
    <property type="entry name" value="Galactose oxidase, central domain"/>
    <property type="match status" value="1"/>
</dbReference>
<proteinExistence type="predicted"/>
<name>A0ABR0XHZ7_REHGL</name>
<gene>
    <name evidence="2" type="ORF">DH2020_006101</name>
</gene>
<evidence type="ECO:0000313" key="3">
    <source>
        <dbReference type="Proteomes" id="UP001318860"/>
    </source>
</evidence>
<dbReference type="Gene3D" id="1.20.1280.50">
    <property type="match status" value="1"/>
</dbReference>
<accession>A0ABR0XHZ7</accession>
<feature type="domain" description="F-box" evidence="1">
    <location>
        <begin position="22"/>
        <end position="67"/>
    </location>
</feature>
<dbReference type="PANTHER" id="PTHR31672:SF7">
    <property type="entry name" value="F-BOX DOMAIN-CONTAINING PROTEIN"/>
    <property type="match status" value="1"/>
</dbReference>
<dbReference type="PANTHER" id="PTHR31672">
    <property type="entry name" value="BNACNNG10540D PROTEIN"/>
    <property type="match status" value="1"/>
</dbReference>
<dbReference type="EMBL" id="JABTTQ020000004">
    <property type="protein sequence ID" value="KAK6158787.1"/>
    <property type="molecule type" value="Genomic_DNA"/>
</dbReference>
<evidence type="ECO:0000259" key="1">
    <source>
        <dbReference type="PROSITE" id="PS50181"/>
    </source>
</evidence>
<dbReference type="SUPFAM" id="SSF81383">
    <property type="entry name" value="F-box domain"/>
    <property type="match status" value="1"/>
</dbReference>
<protein>
    <recommendedName>
        <fullName evidence="1">F-box domain-containing protein</fullName>
    </recommendedName>
</protein>
<dbReference type="PROSITE" id="PS50181">
    <property type="entry name" value="FBOX"/>
    <property type="match status" value="1"/>
</dbReference>
<dbReference type="InterPro" id="IPR001810">
    <property type="entry name" value="F-box_dom"/>
</dbReference>
<dbReference type="Pfam" id="PF00646">
    <property type="entry name" value="F-box"/>
    <property type="match status" value="1"/>
</dbReference>
<dbReference type="InterPro" id="IPR036047">
    <property type="entry name" value="F-box-like_dom_sf"/>
</dbReference>
<organism evidence="2 3">
    <name type="scientific">Rehmannia glutinosa</name>
    <name type="common">Chinese foxglove</name>
    <dbReference type="NCBI Taxonomy" id="99300"/>
    <lineage>
        <taxon>Eukaryota</taxon>
        <taxon>Viridiplantae</taxon>
        <taxon>Streptophyta</taxon>
        <taxon>Embryophyta</taxon>
        <taxon>Tracheophyta</taxon>
        <taxon>Spermatophyta</taxon>
        <taxon>Magnoliopsida</taxon>
        <taxon>eudicotyledons</taxon>
        <taxon>Gunneridae</taxon>
        <taxon>Pentapetalae</taxon>
        <taxon>asterids</taxon>
        <taxon>lamiids</taxon>
        <taxon>Lamiales</taxon>
        <taxon>Orobanchaceae</taxon>
        <taxon>Rehmannieae</taxon>
        <taxon>Rehmannia</taxon>
    </lineage>
</organism>
<sequence length="422" mass="47966">MEIGGDKIVSHKRKLPEISTSEFPLNELNEDLLERVLSWLPTSSFFRLTSVCKRFKSVLNSATFKLACSQVPSRDPWFFMVHSQPNLTHQTIVFDSTESNWKKLKNPLLLQLNQKHDSCSEYFIPVASSGGLICFHRPNGDFIVSNPITASSHQLKPFSPNPQQPILAISMISKPESFHLFLVSGELPNLTFRQYNSITDQWEQDISLTRKIDSSAKNDDDCPQYFLSKCGNVVSTDIQRSPSKQFSSVLTLKDGDQVLYFLSSSGTIVACNLTRKFFSEYPRLLPDFSEYSIDLVEIGGQMYVVLLSEFLESASLRVWTWDDKIQFWRQIAVMPPFMSHKFYGKKVDINCTGAGQQMLVCVNSMELCSYVMCDLGANEWVELPCCYTNGKANEFVCAFSFEPRIEASILGTKRIDSTWKDL</sequence>
<comment type="caution">
    <text evidence="2">The sequence shown here is derived from an EMBL/GenBank/DDBJ whole genome shotgun (WGS) entry which is preliminary data.</text>
</comment>
<evidence type="ECO:0000313" key="2">
    <source>
        <dbReference type="EMBL" id="KAK6158787.1"/>
    </source>
</evidence>
<dbReference type="InterPro" id="IPR011043">
    <property type="entry name" value="Gal_Oxase/kelch_b-propeller"/>
</dbReference>
<dbReference type="InterPro" id="IPR050796">
    <property type="entry name" value="SCF_F-box_component"/>
</dbReference>
<dbReference type="Proteomes" id="UP001318860">
    <property type="component" value="Unassembled WGS sequence"/>
</dbReference>
<keyword evidence="3" id="KW-1185">Reference proteome</keyword>
<dbReference type="SMART" id="SM00256">
    <property type="entry name" value="FBOX"/>
    <property type="match status" value="1"/>
</dbReference>
<reference evidence="2 3" key="1">
    <citation type="journal article" date="2021" name="Comput. Struct. Biotechnol. J.">
        <title>De novo genome assembly of the potent medicinal plant Rehmannia glutinosa using nanopore technology.</title>
        <authorList>
            <person name="Ma L."/>
            <person name="Dong C."/>
            <person name="Song C."/>
            <person name="Wang X."/>
            <person name="Zheng X."/>
            <person name="Niu Y."/>
            <person name="Chen S."/>
            <person name="Feng W."/>
        </authorList>
    </citation>
    <scope>NUCLEOTIDE SEQUENCE [LARGE SCALE GENOMIC DNA]</scope>
    <source>
        <strain evidence="2">DH-2019</strain>
    </source>
</reference>